<dbReference type="CDD" id="cd01949">
    <property type="entry name" value="GGDEF"/>
    <property type="match status" value="1"/>
</dbReference>
<dbReference type="GO" id="GO:1902201">
    <property type="term" value="P:negative regulation of bacterial-type flagellum-dependent cell motility"/>
    <property type="evidence" value="ECO:0007669"/>
    <property type="project" value="TreeGrafter"/>
</dbReference>
<feature type="domain" description="GGDEF" evidence="4">
    <location>
        <begin position="207"/>
        <end position="342"/>
    </location>
</feature>
<reference evidence="5" key="1">
    <citation type="submission" date="2020-10" db="EMBL/GenBank/DDBJ databases">
        <title>Connecting structure to function with the recovery of over 1000 high-quality activated sludge metagenome-assembled genomes encoding full-length rRNA genes using long-read sequencing.</title>
        <authorList>
            <person name="Singleton C.M."/>
            <person name="Petriglieri F."/>
            <person name="Kristensen J.M."/>
            <person name="Kirkegaard R.H."/>
            <person name="Michaelsen T.Y."/>
            <person name="Andersen M.H."/>
            <person name="Karst S.M."/>
            <person name="Dueholm M.S."/>
            <person name="Nielsen P.H."/>
            <person name="Albertsen M."/>
        </authorList>
    </citation>
    <scope>NUCLEOTIDE SEQUENCE</scope>
    <source>
        <strain evidence="5">EsbW_18-Q3-R4-48_MAXAC.044</strain>
    </source>
</reference>
<evidence type="ECO:0000256" key="2">
    <source>
        <dbReference type="ARBA" id="ARBA00034247"/>
    </source>
</evidence>
<dbReference type="PANTHER" id="PTHR45138">
    <property type="entry name" value="REGULATORY COMPONENTS OF SENSORY TRANSDUCTION SYSTEM"/>
    <property type="match status" value="1"/>
</dbReference>
<dbReference type="Pfam" id="PF00990">
    <property type="entry name" value="GGDEF"/>
    <property type="match status" value="1"/>
</dbReference>
<evidence type="ECO:0000256" key="1">
    <source>
        <dbReference type="ARBA" id="ARBA00012528"/>
    </source>
</evidence>
<comment type="caution">
    <text evidence="5">The sequence shown here is derived from an EMBL/GenBank/DDBJ whole genome shotgun (WGS) entry which is preliminary data.</text>
</comment>
<dbReference type="Gene3D" id="3.30.70.270">
    <property type="match status" value="1"/>
</dbReference>
<keyword evidence="3" id="KW-0175">Coiled coil</keyword>
<dbReference type="InterPro" id="IPR000160">
    <property type="entry name" value="GGDEF_dom"/>
</dbReference>
<organism evidence="5 6">
    <name type="scientific">Candidatus Propionivibrio dominans</name>
    <dbReference type="NCBI Taxonomy" id="2954373"/>
    <lineage>
        <taxon>Bacteria</taxon>
        <taxon>Pseudomonadati</taxon>
        <taxon>Pseudomonadota</taxon>
        <taxon>Betaproteobacteria</taxon>
        <taxon>Rhodocyclales</taxon>
        <taxon>Rhodocyclaceae</taxon>
        <taxon>Propionivibrio</taxon>
    </lineage>
</organism>
<dbReference type="FunFam" id="3.30.70.270:FF:000001">
    <property type="entry name" value="Diguanylate cyclase domain protein"/>
    <property type="match status" value="1"/>
</dbReference>
<dbReference type="AlphaFoldDB" id="A0A9D7FGD9"/>
<name>A0A9D7FGD9_9RHOO</name>
<dbReference type="InterPro" id="IPR050469">
    <property type="entry name" value="Diguanylate_Cyclase"/>
</dbReference>
<sequence length="361" mass="39229">MMRYKETVNQSAEYLRLSLPLMSRQAAALHPLSYAIWYEYVAGINKPLKAAIDELTSDGRVLDEAATVELYRKYIAELDEQSAQRVSAGFQKVLADITQSAAHAGDHADQFGNTLAQWSESQGVAAPDYQAEKGIDKLLSGTRAMQGAISTLKERLDDSRSEIERLRQEVDRAREDALVDGLTGLVNRKGFDLALAACLSAAETSTQDTCALIADIDHFKQVNDTYGHLFGDKVIRAVAQILKANVKGQDTAARYGGEEFVVLLPETTLDGARALAEKIRLTIEASRVRRADNNQEIARITVSLGVAAYCAGETAGEFIERVDNALYVSKNKGRNRVTLAPAVTGHRPGRQAAGSAQSAQS</sequence>
<gene>
    <name evidence="5" type="ORF">IPJ48_17145</name>
</gene>
<dbReference type="InterPro" id="IPR043128">
    <property type="entry name" value="Rev_trsase/Diguanyl_cyclase"/>
</dbReference>
<dbReference type="EC" id="2.7.7.65" evidence="1"/>
<dbReference type="GO" id="GO:0043709">
    <property type="term" value="P:cell adhesion involved in single-species biofilm formation"/>
    <property type="evidence" value="ECO:0007669"/>
    <property type="project" value="TreeGrafter"/>
</dbReference>
<evidence type="ECO:0000313" key="5">
    <source>
        <dbReference type="EMBL" id="MBK7424665.1"/>
    </source>
</evidence>
<dbReference type="PROSITE" id="PS50887">
    <property type="entry name" value="GGDEF"/>
    <property type="match status" value="1"/>
</dbReference>
<dbReference type="EMBL" id="JADJNC010000040">
    <property type="protein sequence ID" value="MBK7424665.1"/>
    <property type="molecule type" value="Genomic_DNA"/>
</dbReference>
<dbReference type="InterPro" id="IPR029787">
    <property type="entry name" value="Nucleotide_cyclase"/>
</dbReference>
<comment type="catalytic activity">
    <reaction evidence="2">
        <text>2 GTP = 3',3'-c-di-GMP + 2 diphosphate</text>
        <dbReference type="Rhea" id="RHEA:24898"/>
        <dbReference type="ChEBI" id="CHEBI:33019"/>
        <dbReference type="ChEBI" id="CHEBI:37565"/>
        <dbReference type="ChEBI" id="CHEBI:58805"/>
        <dbReference type="EC" id="2.7.7.65"/>
    </reaction>
</comment>
<feature type="coiled-coil region" evidence="3">
    <location>
        <begin position="149"/>
        <end position="176"/>
    </location>
</feature>
<dbReference type="NCBIfam" id="TIGR00254">
    <property type="entry name" value="GGDEF"/>
    <property type="match status" value="1"/>
</dbReference>
<protein>
    <recommendedName>
        <fullName evidence="1">diguanylate cyclase</fullName>
        <ecNumber evidence="1">2.7.7.65</ecNumber>
    </recommendedName>
</protein>
<evidence type="ECO:0000259" key="4">
    <source>
        <dbReference type="PROSITE" id="PS50887"/>
    </source>
</evidence>
<dbReference type="GO" id="GO:0052621">
    <property type="term" value="F:diguanylate cyclase activity"/>
    <property type="evidence" value="ECO:0007669"/>
    <property type="project" value="UniProtKB-EC"/>
</dbReference>
<dbReference type="GO" id="GO:0005886">
    <property type="term" value="C:plasma membrane"/>
    <property type="evidence" value="ECO:0007669"/>
    <property type="project" value="TreeGrafter"/>
</dbReference>
<dbReference type="Proteomes" id="UP000886602">
    <property type="component" value="Unassembled WGS sequence"/>
</dbReference>
<evidence type="ECO:0000313" key="6">
    <source>
        <dbReference type="Proteomes" id="UP000886602"/>
    </source>
</evidence>
<proteinExistence type="predicted"/>
<dbReference type="SUPFAM" id="SSF55073">
    <property type="entry name" value="Nucleotide cyclase"/>
    <property type="match status" value="1"/>
</dbReference>
<evidence type="ECO:0000256" key="3">
    <source>
        <dbReference type="SAM" id="Coils"/>
    </source>
</evidence>
<dbReference type="SMART" id="SM00267">
    <property type="entry name" value="GGDEF"/>
    <property type="match status" value="1"/>
</dbReference>
<accession>A0A9D7FGD9</accession>
<dbReference type="PANTHER" id="PTHR45138:SF9">
    <property type="entry name" value="DIGUANYLATE CYCLASE DGCM-RELATED"/>
    <property type="match status" value="1"/>
</dbReference>